<feature type="region of interest" description="Disordered" evidence="1">
    <location>
        <begin position="1"/>
        <end position="21"/>
    </location>
</feature>
<evidence type="ECO:0000256" key="1">
    <source>
        <dbReference type="SAM" id="MobiDB-lite"/>
    </source>
</evidence>
<dbReference type="AlphaFoldDB" id="A0A410GG54"/>
<dbReference type="OrthoDB" id="7348468at2"/>
<name>A0A410GG54_9BURK</name>
<reference evidence="2 3" key="1">
    <citation type="submission" date="2017-08" db="EMBL/GenBank/DDBJ databases">
        <authorList>
            <person name="Park S.-J."/>
            <person name="Kim H."/>
        </authorList>
    </citation>
    <scope>NUCLEOTIDE SEQUENCE [LARGE SCALE GENOMIC DNA]</scope>
    <source>
        <strain evidence="3">ye3</strain>
    </source>
</reference>
<evidence type="ECO:0000313" key="3">
    <source>
        <dbReference type="Proteomes" id="UP000283474"/>
    </source>
</evidence>
<organism evidence="2 3">
    <name type="scientific">Pollutimonas thiosulfatoxidans</name>
    <dbReference type="NCBI Taxonomy" id="2028345"/>
    <lineage>
        <taxon>Bacteria</taxon>
        <taxon>Pseudomonadati</taxon>
        <taxon>Pseudomonadota</taxon>
        <taxon>Betaproteobacteria</taxon>
        <taxon>Burkholderiales</taxon>
        <taxon>Alcaligenaceae</taxon>
        <taxon>Pollutimonas</taxon>
    </lineage>
</organism>
<proteinExistence type="predicted"/>
<dbReference type="Proteomes" id="UP000283474">
    <property type="component" value="Chromosome"/>
</dbReference>
<keyword evidence="3" id="KW-1185">Reference proteome</keyword>
<gene>
    <name evidence="2" type="ORF">CKA81_16355</name>
</gene>
<sequence length="320" mass="36826">MKTTDHEGREDHAADSPRALLGPEGEAEFADLTAEEIQWRVRLAYMQHSLRDRMQQYVGLPVDRLLFQRWLEQRAGSRYIEAQGLPRRSLEAALGDEALTLHVDPRKLIRIAVRISTDGEKRPSSMFFIWDGNWDQRREDLRVGTRYRLISDLDENRHDLTRTERYQELLSALESGQPWCSHQEGILLDTPEKILRYLEVYVGFLDSMVTEGYRPERTRDEIGVAISRQGRILKINRGLHRLAMAQRVGLPSIPVRVRCVHREWWNKIVDGAWGETALARVRAALKDCVPEERPGPLDLDAAPLLPEDFWPPARGAAAQP</sequence>
<accession>A0A410GG54</accession>
<dbReference type="RefSeq" id="WP_128356252.1">
    <property type="nucleotide sequence ID" value="NZ_CP022987.1"/>
</dbReference>
<feature type="compositionally biased region" description="Basic and acidic residues" evidence="1">
    <location>
        <begin position="1"/>
        <end position="15"/>
    </location>
</feature>
<protein>
    <submittedName>
        <fullName evidence="2">Uncharacterized protein</fullName>
    </submittedName>
</protein>
<evidence type="ECO:0000313" key="2">
    <source>
        <dbReference type="EMBL" id="QAA95258.1"/>
    </source>
</evidence>
<dbReference type="EMBL" id="CP022987">
    <property type="protein sequence ID" value="QAA95258.1"/>
    <property type="molecule type" value="Genomic_DNA"/>
</dbReference>
<dbReference type="KEGG" id="pus:CKA81_16355"/>